<dbReference type="FunFam" id="3.30.2410.10:FF:000001">
    <property type="entry name" value="E3 ubiquitin-protein ligase NEDD4-like"/>
    <property type="match status" value="1"/>
</dbReference>
<dbReference type="PROSITE" id="PS01159">
    <property type="entry name" value="WW_DOMAIN_1"/>
    <property type="match status" value="3"/>
</dbReference>
<evidence type="ECO:0000256" key="6">
    <source>
        <dbReference type="ARBA" id="ARBA00022737"/>
    </source>
</evidence>
<dbReference type="InterPro" id="IPR035983">
    <property type="entry name" value="Hect_E3_ubiquitin_ligase"/>
</dbReference>
<comment type="catalytic activity">
    <reaction evidence="1 8">
        <text>S-ubiquitinyl-[E2 ubiquitin-conjugating enzyme]-L-cysteine + [acceptor protein]-L-lysine = [E2 ubiquitin-conjugating enzyme]-L-cysteine + N(6)-ubiquitinyl-[acceptor protein]-L-lysine.</text>
        <dbReference type="EC" id="2.3.2.26"/>
    </reaction>
</comment>
<dbReference type="EMBL" id="JANBUO010000011">
    <property type="protein sequence ID" value="KAJ2809088.1"/>
    <property type="molecule type" value="Genomic_DNA"/>
</dbReference>
<dbReference type="PANTHER" id="PTHR11254:SF440">
    <property type="entry name" value="E3 UBIQUITIN-PROTEIN LIGASE NEDD-4"/>
    <property type="match status" value="1"/>
</dbReference>
<dbReference type="OrthoDB" id="8068875at2759"/>
<dbReference type="Gene3D" id="2.60.40.150">
    <property type="entry name" value="C2 domain"/>
    <property type="match status" value="1"/>
</dbReference>
<dbReference type="SUPFAM" id="SSF56204">
    <property type="entry name" value="Hect, E3 ligase catalytic domain"/>
    <property type="match status" value="1"/>
</dbReference>
<dbReference type="InterPro" id="IPR000569">
    <property type="entry name" value="HECT_dom"/>
</dbReference>
<dbReference type="Gene3D" id="3.90.1750.10">
    <property type="entry name" value="Hect, E3 ligase catalytic domains"/>
    <property type="match status" value="1"/>
</dbReference>
<dbReference type="CDD" id="cd00201">
    <property type="entry name" value="WW"/>
    <property type="match status" value="3"/>
</dbReference>
<name>A0A9W8HZ02_9FUNG</name>
<keyword evidence="4" id="KW-0963">Cytoplasm</keyword>
<evidence type="ECO:0000259" key="14">
    <source>
        <dbReference type="PROSITE" id="PS50237"/>
    </source>
</evidence>
<dbReference type="InterPro" id="IPR001202">
    <property type="entry name" value="WW_dom"/>
</dbReference>
<feature type="region of interest" description="Disordered" evidence="11">
    <location>
        <begin position="188"/>
        <end position="239"/>
    </location>
</feature>
<feature type="compositionally biased region" description="Polar residues" evidence="11">
    <location>
        <begin position="224"/>
        <end position="235"/>
    </location>
</feature>
<dbReference type="InterPro" id="IPR035892">
    <property type="entry name" value="C2_domain_sf"/>
</dbReference>
<keyword evidence="6" id="KW-0677">Repeat</keyword>
<dbReference type="InterPro" id="IPR036020">
    <property type="entry name" value="WW_dom_sf"/>
</dbReference>
<sequence length="812" mass="90350">MDLIQVRFKQVALKVTVLAADNLYKRELFRLPDPFVVLTVDGAQTITTKAVKRTLSPYWNETFKVQVKPTSVITAQVFDQRKFKRRGQGFLGVINVQVSQHLNVQTGGEAMVTQDLKNSNNNDPVQGRLVLQFSVVAEQTSTTEEPGRQPQSSSGSVAPSTPPAHLSPRTSSTAVNGAAAAATATAATTAGAASGAGGTAIPRYPTGSSATSPNEAPRAANPSGAANRQNTTESGETLPLGWEQRIDHLGRVYYVDHNSRTTTWHRPTAARGASRAEMSDGDRQRQRQRHMSRTLPDSSAGGVMTPSAGGQSGSGGSSSGGGGGGSGGSALGPLPSGWEQRFTAEGRPYFVNHIARTTTWDDPRTRSNQAPSSNRAAAVAGIAGQTASRLGPLPSGWEMRLTSQGRVYFVDHNTKTTTWDDPRLPSNLDQNVPQYKRDFRRKYIYFRSQAAMRPVPGQCHIKVARDNIFEHSYNEVMRVPVSELKKRLMIKFDGEDGLDYGGVSREFFFLLSHEMFNPQYCLFEYSAHDTYTLQINPHSGVNPEHLNYFRFIGRTMGLAIFHRRFLDAFFTSSFYKMILKKPITLDDMESVDADIYRSLKWTLDNDVSDMGFTFTVDDDRFGERVEVELKPGGKDIDVTEENKEEFVQLSVQYRVCDRIKEQFEAFQAGFHELIPEDLVQVFDERELELLIGGLAEIDMDDWKKHTDYRGYTESDQVVQWFWKFVTEMDAEHQARLLQFTTGTSRIPVNGFKDLQGSDGPRRFTIEKSGDVVALPKSHTCFNRIDLPPYTDYETLSQKLTVAIENTVGFGQE</sequence>
<feature type="compositionally biased region" description="Polar residues" evidence="11">
    <location>
        <begin position="138"/>
        <end position="159"/>
    </location>
</feature>
<evidence type="ECO:0000256" key="10">
    <source>
        <dbReference type="PROSITE-ProRule" id="PRU00104"/>
    </source>
</evidence>
<evidence type="ECO:0000256" key="4">
    <source>
        <dbReference type="ARBA" id="ARBA00022490"/>
    </source>
</evidence>
<dbReference type="SUPFAM" id="SSF51045">
    <property type="entry name" value="WW domain"/>
    <property type="match status" value="3"/>
</dbReference>
<comment type="pathway">
    <text evidence="3 8">Protein modification; protein ubiquitination.</text>
</comment>
<feature type="active site" description="Glycyl thioester intermediate" evidence="9 10">
    <location>
        <position position="780"/>
    </location>
</feature>
<dbReference type="SMART" id="SM00239">
    <property type="entry name" value="C2"/>
    <property type="match status" value="1"/>
</dbReference>
<dbReference type="Pfam" id="PF00168">
    <property type="entry name" value="C2"/>
    <property type="match status" value="1"/>
</dbReference>
<feature type="domain" description="C2" evidence="12">
    <location>
        <begin position="1"/>
        <end position="111"/>
    </location>
</feature>
<proteinExistence type="predicted"/>
<protein>
    <recommendedName>
        <fullName evidence="8">E3 ubiquitin-protein ligase</fullName>
        <ecNumber evidence="8">2.3.2.26</ecNumber>
    </recommendedName>
</protein>
<dbReference type="Pfam" id="PF00397">
    <property type="entry name" value="WW"/>
    <property type="match status" value="3"/>
</dbReference>
<evidence type="ECO:0000256" key="3">
    <source>
        <dbReference type="ARBA" id="ARBA00004906"/>
    </source>
</evidence>
<dbReference type="Gene3D" id="3.30.2410.10">
    <property type="entry name" value="Hect, E3 ligase catalytic domain"/>
    <property type="match status" value="1"/>
</dbReference>
<dbReference type="Gene3D" id="2.20.70.10">
    <property type="match status" value="2"/>
</dbReference>
<dbReference type="SMART" id="SM00119">
    <property type="entry name" value="HECTc"/>
    <property type="match status" value="1"/>
</dbReference>
<evidence type="ECO:0000256" key="11">
    <source>
        <dbReference type="SAM" id="MobiDB-lite"/>
    </source>
</evidence>
<dbReference type="PIRSF" id="PIRSF001569">
    <property type="entry name" value="E3_ub_ligase_SMURF1"/>
    <property type="match status" value="1"/>
</dbReference>
<evidence type="ECO:0000256" key="8">
    <source>
        <dbReference type="PIRNR" id="PIRNR001569"/>
    </source>
</evidence>
<comment type="subcellular location">
    <subcellularLocation>
        <location evidence="2">Cytoplasm</location>
    </subcellularLocation>
</comment>
<dbReference type="GO" id="GO:0016567">
    <property type="term" value="P:protein ubiquitination"/>
    <property type="evidence" value="ECO:0007669"/>
    <property type="project" value="TreeGrafter"/>
</dbReference>
<evidence type="ECO:0000256" key="9">
    <source>
        <dbReference type="PIRSR" id="PIRSR001569-1"/>
    </source>
</evidence>
<feature type="domain" description="HECT" evidence="14">
    <location>
        <begin position="480"/>
        <end position="812"/>
    </location>
</feature>
<dbReference type="EC" id="2.3.2.26" evidence="8"/>
<feature type="domain" description="WW" evidence="13">
    <location>
        <begin position="391"/>
        <end position="424"/>
    </location>
</feature>
<gene>
    <name evidence="15" type="ORF">H4R20_000392</name>
</gene>
<accession>A0A9W8HZ02</accession>
<evidence type="ECO:0000256" key="5">
    <source>
        <dbReference type="ARBA" id="ARBA00022679"/>
    </source>
</evidence>
<dbReference type="Gene3D" id="3.30.2160.10">
    <property type="entry name" value="Hect, E3 ligase catalytic domain"/>
    <property type="match status" value="1"/>
</dbReference>
<evidence type="ECO:0000256" key="2">
    <source>
        <dbReference type="ARBA" id="ARBA00004496"/>
    </source>
</evidence>
<dbReference type="PROSITE" id="PS50020">
    <property type="entry name" value="WW_DOMAIN_2"/>
    <property type="match status" value="3"/>
</dbReference>
<dbReference type="PROSITE" id="PS50004">
    <property type="entry name" value="C2"/>
    <property type="match status" value="1"/>
</dbReference>
<dbReference type="FunFam" id="3.90.1750.10:FF:000079">
    <property type="entry name" value="E3 ubiquitin-protein ligase"/>
    <property type="match status" value="1"/>
</dbReference>
<dbReference type="GO" id="GO:0005737">
    <property type="term" value="C:cytoplasm"/>
    <property type="evidence" value="ECO:0007669"/>
    <property type="project" value="UniProtKB-SubCell"/>
</dbReference>
<dbReference type="CDD" id="cd00078">
    <property type="entry name" value="HECTc"/>
    <property type="match status" value="1"/>
</dbReference>
<evidence type="ECO:0000259" key="13">
    <source>
        <dbReference type="PROSITE" id="PS50020"/>
    </source>
</evidence>
<feature type="domain" description="WW" evidence="13">
    <location>
        <begin position="332"/>
        <end position="365"/>
    </location>
</feature>
<evidence type="ECO:0000256" key="7">
    <source>
        <dbReference type="ARBA" id="ARBA00022786"/>
    </source>
</evidence>
<keyword evidence="16" id="KW-1185">Reference proteome</keyword>
<keyword evidence="5 8" id="KW-0808">Transferase</keyword>
<feature type="region of interest" description="Disordered" evidence="11">
    <location>
        <begin position="138"/>
        <end position="175"/>
    </location>
</feature>
<dbReference type="SUPFAM" id="SSF49562">
    <property type="entry name" value="C2 domain (Calcium/lipid-binding domain, CaLB)"/>
    <property type="match status" value="1"/>
</dbReference>
<dbReference type="InterPro" id="IPR000008">
    <property type="entry name" value="C2_dom"/>
</dbReference>
<keyword evidence="7 8" id="KW-0833">Ubl conjugation pathway</keyword>
<dbReference type="PROSITE" id="PS50237">
    <property type="entry name" value="HECT"/>
    <property type="match status" value="1"/>
</dbReference>
<dbReference type="PANTHER" id="PTHR11254">
    <property type="entry name" value="HECT DOMAIN UBIQUITIN-PROTEIN LIGASE"/>
    <property type="match status" value="1"/>
</dbReference>
<feature type="domain" description="WW" evidence="13">
    <location>
        <begin position="236"/>
        <end position="269"/>
    </location>
</feature>
<evidence type="ECO:0000256" key="1">
    <source>
        <dbReference type="ARBA" id="ARBA00000885"/>
    </source>
</evidence>
<dbReference type="SMART" id="SM00456">
    <property type="entry name" value="WW"/>
    <property type="match status" value="3"/>
</dbReference>
<feature type="compositionally biased region" description="Gly residues" evidence="11">
    <location>
        <begin position="310"/>
        <end position="330"/>
    </location>
</feature>
<dbReference type="Pfam" id="PF00632">
    <property type="entry name" value="HECT"/>
    <property type="match status" value="1"/>
</dbReference>
<dbReference type="FunFam" id="3.30.2160.10:FF:000001">
    <property type="entry name" value="E3 ubiquitin-protein ligase NEDD4-like"/>
    <property type="match status" value="1"/>
</dbReference>
<feature type="region of interest" description="Disordered" evidence="11">
    <location>
        <begin position="264"/>
        <end position="339"/>
    </location>
</feature>
<dbReference type="CDD" id="cd08382">
    <property type="entry name" value="C2_Smurf-like"/>
    <property type="match status" value="1"/>
</dbReference>
<dbReference type="GO" id="GO:0006511">
    <property type="term" value="P:ubiquitin-dependent protein catabolic process"/>
    <property type="evidence" value="ECO:0007669"/>
    <property type="project" value="InterPro"/>
</dbReference>
<dbReference type="AlphaFoldDB" id="A0A9W8HZ02"/>
<reference evidence="15" key="1">
    <citation type="submission" date="2022-07" db="EMBL/GenBank/DDBJ databases">
        <title>Phylogenomic reconstructions and comparative analyses of Kickxellomycotina fungi.</title>
        <authorList>
            <person name="Reynolds N.K."/>
            <person name="Stajich J.E."/>
            <person name="Barry K."/>
            <person name="Grigoriev I.V."/>
            <person name="Crous P."/>
            <person name="Smith M.E."/>
        </authorList>
    </citation>
    <scope>NUCLEOTIDE SEQUENCE</scope>
    <source>
        <strain evidence="15">NRRL 1565</strain>
    </source>
</reference>
<evidence type="ECO:0000313" key="15">
    <source>
        <dbReference type="EMBL" id="KAJ2809088.1"/>
    </source>
</evidence>
<dbReference type="Proteomes" id="UP001140094">
    <property type="component" value="Unassembled WGS sequence"/>
</dbReference>
<evidence type="ECO:0000313" key="16">
    <source>
        <dbReference type="Proteomes" id="UP001140094"/>
    </source>
</evidence>
<evidence type="ECO:0000259" key="12">
    <source>
        <dbReference type="PROSITE" id="PS50004"/>
    </source>
</evidence>
<organism evidence="15 16">
    <name type="scientific">Coemansia guatemalensis</name>
    <dbReference type="NCBI Taxonomy" id="2761395"/>
    <lineage>
        <taxon>Eukaryota</taxon>
        <taxon>Fungi</taxon>
        <taxon>Fungi incertae sedis</taxon>
        <taxon>Zoopagomycota</taxon>
        <taxon>Kickxellomycotina</taxon>
        <taxon>Kickxellomycetes</taxon>
        <taxon>Kickxellales</taxon>
        <taxon>Kickxellaceae</taxon>
        <taxon>Coemansia</taxon>
    </lineage>
</organism>
<dbReference type="FunFam" id="2.20.70.10:FF:000017">
    <property type="entry name" value="E3 ubiquitin-protein ligase"/>
    <property type="match status" value="2"/>
</dbReference>
<dbReference type="InterPro" id="IPR024928">
    <property type="entry name" value="E3_ub_ligase_SMURF1"/>
</dbReference>
<dbReference type="GO" id="GO:0061630">
    <property type="term" value="F:ubiquitin protein ligase activity"/>
    <property type="evidence" value="ECO:0007669"/>
    <property type="project" value="UniProtKB-EC"/>
</dbReference>
<dbReference type="InterPro" id="IPR050409">
    <property type="entry name" value="E3_ubiq-protein_ligase"/>
</dbReference>
<comment type="caution">
    <text evidence="15">The sequence shown here is derived from an EMBL/GenBank/DDBJ whole genome shotgun (WGS) entry which is preliminary data.</text>
</comment>